<dbReference type="Proteomes" id="UP000299102">
    <property type="component" value="Unassembled WGS sequence"/>
</dbReference>
<dbReference type="GO" id="GO:0005634">
    <property type="term" value="C:nucleus"/>
    <property type="evidence" value="ECO:0007669"/>
    <property type="project" value="InterPro"/>
</dbReference>
<evidence type="ECO:0000256" key="2">
    <source>
        <dbReference type="ARBA" id="ARBA00022723"/>
    </source>
</evidence>
<dbReference type="STRING" id="151549.A0A4C1X082"/>
<dbReference type="CDD" id="cd16697">
    <property type="entry name" value="RING-CH-C4HC3_NFXL1"/>
    <property type="match status" value="1"/>
</dbReference>
<dbReference type="EMBL" id="BGZK01000694">
    <property type="protein sequence ID" value="GBP56510.1"/>
    <property type="molecule type" value="Genomic_DNA"/>
</dbReference>
<evidence type="ECO:0000256" key="3">
    <source>
        <dbReference type="ARBA" id="ARBA00022737"/>
    </source>
</evidence>
<dbReference type="PANTHER" id="PTHR12360">
    <property type="entry name" value="NUCLEAR TRANSCRIPTION FACTOR, X-BOX BINDING 1 NFX1"/>
    <property type="match status" value="1"/>
</dbReference>
<keyword evidence="4 6" id="KW-0863">Zinc-finger</keyword>
<dbReference type="SUPFAM" id="SSF57850">
    <property type="entry name" value="RING/U-box"/>
    <property type="match status" value="1"/>
</dbReference>
<dbReference type="InterPro" id="IPR001841">
    <property type="entry name" value="Znf_RING"/>
</dbReference>
<gene>
    <name evidence="9" type="primary">nfxl1</name>
    <name evidence="9" type="ORF">EVAR_42703_1</name>
</gene>
<dbReference type="InterPro" id="IPR034078">
    <property type="entry name" value="NFX1_fam"/>
</dbReference>
<sequence>MYRDAVAKHQKTVQKYLQEMKEVSSSDDEEPAEISVLDDVLRNYRGGGGDTVMMERTRHLLEESVSGRAPTCLICIGSIKRADPIWNCEHCYACFHLSCIQKWSNDSISLKSDENHGPIVVIAPKKIEWCCPKCRYSYTKEQIPRKYKCYCGKLDDPPLHPWLIPHSCGETCHKLLSLGGNCQHKCLLLCHPGPCPPCPQMVTGACYCEQERKKVRCSVPKWSCGRKCNKILSCNCHKCQNICHDGECSQCSYTSIQSCCCGAEKMERPCNDAMWHCQRICNKLYSCGYHKCEKVCHNGECGLCPESGLRSCPCGTNQRYVECPDIMETCVSTCGKKHVDCNHNCPEKCHKGTCPPCQVLVDKKCLCGTHSRPLPCSREFKCETKCRGIRSCRKHACGRRCCTGQCPSCEKICDKPLQCGRHKCTMICHLGPCYPCSRESKITCRCKETAILVPCGREKHVKPPKCSLPCKIKYKCGHNNENKHSCHFGDCPPCVAVCDKPYENCKHLCKSRCHEAVPVVFKQAIKPATPWEVQPPKTKIMALECPPCTAPVTKECFGKHEIIEQPCHLAKRRSCGRLCGQPLTCGHHTCSMLCHLLNCDPDYSDIPSSCEPCDRECLVPRPVRSGEVSVQCDALCEEKKRAARLEKEREEQRHREIEIEKNRKELEEYEWKLGKKKKYKEKKMQINESNNDWKEKMWLLILSITMGVGEGVRKVLMAKKVGESLAW</sequence>
<dbReference type="GO" id="GO:0008270">
    <property type="term" value="F:zinc ion binding"/>
    <property type="evidence" value="ECO:0007669"/>
    <property type="project" value="UniProtKB-KW"/>
</dbReference>
<proteinExistence type="inferred from homology"/>
<keyword evidence="3" id="KW-0677">Repeat</keyword>
<dbReference type="Pfam" id="PF01422">
    <property type="entry name" value="zf-NF-X1"/>
    <property type="match status" value="9"/>
</dbReference>
<feature type="domain" description="RING-type" evidence="8">
    <location>
        <begin position="72"/>
        <end position="135"/>
    </location>
</feature>
<dbReference type="InterPro" id="IPR000967">
    <property type="entry name" value="Znf_NFX1"/>
</dbReference>
<comment type="similarity">
    <text evidence="1">Belongs to the NFX1 family.</text>
</comment>
<keyword evidence="7" id="KW-0175">Coiled coil</keyword>
<evidence type="ECO:0000313" key="9">
    <source>
        <dbReference type="EMBL" id="GBP56510.1"/>
    </source>
</evidence>
<dbReference type="PANTHER" id="PTHR12360:SF1">
    <property type="entry name" value="NF-X1-TYPE ZINC FINGER PROTEIN NFXL1"/>
    <property type="match status" value="1"/>
</dbReference>
<organism evidence="9 10">
    <name type="scientific">Eumeta variegata</name>
    <name type="common">Bagworm moth</name>
    <name type="synonym">Eumeta japonica</name>
    <dbReference type="NCBI Taxonomy" id="151549"/>
    <lineage>
        <taxon>Eukaryota</taxon>
        <taxon>Metazoa</taxon>
        <taxon>Ecdysozoa</taxon>
        <taxon>Arthropoda</taxon>
        <taxon>Hexapoda</taxon>
        <taxon>Insecta</taxon>
        <taxon>Pterygota</taxon>
        <taxon>Neoptera</taxon>
        <taxon>Endopterygota</taxon>
        <taxon>Lepidoptera</taxon>
        <taxon>Glossata</taxon>
        <taxon>Ditrysia</taxon>
        <taxon>Tineoidea</taxon>
        <taxon>Psychidae</taxon>
        <taxon>Oiketicinae</taxon>
        <taxon>Eumeta</taxon>
    </lineage>
</organism>
<feature type="coiled-coil region" evidence="7">
    <location>
        <begin position="640"/>
        <end position="696"/>
    </location>
</feature>
<dbReference type="SMART" id="SM00438">
    <property type="entry name" value="ZnF_NFX"/>
    <property type="match status" value="8"/>
</dbReference>
<evidence type="ECO:0000259" key="8">
    <source>
        <dbReference type="PROSITE" id="PS50089"/>
    </source>
</evidence>
<accession>A0A4C1X082</accession>
<dbReference type="GO" id="GO:0000977">
    <property type="term" value="F:RNA polymerase II transcription regulatory region sequence-specific DNA binding"/>
    <property type="evidence" value="ECO:0007669"/>
    <property type="project" value="TreeGrafter"/>
</dbReference>
<dbReference type="OrthoDB" id="536399at2759"/>
<evidence type="ECO:0000256" key="6">
    <source>
        <dbReference type="PROSITE-ProRule" id="PRU00175"/>
    </source>
</evidence>
<keyword evidence="2" id="KW-0479">Metal-binding</keyword>
<evidence type="ECO:0000256" key="4">
    <source>
        <dbReference type="ARBA" id="ARBA00022771"/>
    </source>
</evidence>
<dbReference type="AlphaFoldDB" id="A0A4C1X082"/>
<keyword evidence="5" id="KW-0862">Zinc</keyword>
<keyword evidence="10" id="KW-1185">Reference proteome</keyword>
<evidence type="ECO:0000256" key="7">
    <source>
        <dbReference type="SAM" id="Coils"/>
    </source>
</evidence>
<evidence type="ECO:0000313" key="10">
    <source>
        <dbReference type="Proteomes" id="UP000299102"/>
    </source>
</evidence>
<protein>
    <submittedName>
        <fullName evidence="9">NF-X1-type zinc finger protein NFXL1</fullName>
    </submittedName>
</protein>
<dbReference type="CDD" id="cd06008">
    <property type="entry name" value="NF-X1-zinc-finger"/>
    <property type="match status" value="5"/>
</dbReference>
<reference evidence="9 10" key="1">
    <citation type="journal article" date="2019" name="Commun. Biol.">
        <title>The bagworm genome reveals a unique fibroin gene that provides high tensile strength.</title>
        <authorList>
            <person name="Kono N."/>
            <person name="Nakamura H."/>
            <person name="Ohtoshi R."/>
            <person name="Tomita M."/>
            <person name="Numata K."/>
            <person name="Arakawa K."/>
        </authorList>
    </citation>
    <scope>NUCLEOTIDE SEQUENCE [LARGE SCALE GENOMIC DNA]</scope>
</reference>
<dbReference type="GO" id="GO:0000981">
    <property type="term" value="F:DNA-binding transcription factor activity, RNA polymerase II-specific"/>
    <property type="evidence" value="ECO:0007669"/>
    <property type="project" value="TreeGrafter"/>
</dbReference>
<evidence type="ECO:0000256" key="1">
    <source>
        <dbReference type="ARBA" id="ARBA00007269"/>
    </source>
</evidence>
<evidence type="ECO:0000256" key="5">
    <source>
        <dbReference type="ARBA" id="ARBA00022833"/>
    </source>
</evidence>
<name>A0A4C1X082_EUMVA</name>
<dbReference type="PROSITE" id="PS50089">
    <property type="entry name" value="ZF_RING_2"/>
    <property type="match status" value="1"/>
</dbReference>
<comment type="caution">
    <text evidence="9">The sequence shown here is derived from an EMBL/GenBank/DDBJ whole genome shotgun (WGS) entry which is preliminary data.</text>
</comment>